<evidence type="ECO:0000313" key="1">
    <source>
        <dbReference type="EMBL" id="VDM43056.1"/>
    </source>
</evidence>
<organism evidence="2 3">
    <name type="scientific">Toxocara canis</name>
    <name type="common">Canine roundworm</name>
    <dbReference type="NCBI Taxonomy" id="6265"/>
    <lineage>
        <taxon>Eukaryota</taxon>
        <taxon>Metazoa</taxon>
        <taxon>Ecdysozoa</taxon>
        <taxon>Nematoda</taxon>
        <taxon>Chromadorea</taxon>
        <taxon>Rhabditida</taxon>
        <taxon>Spirurina</taxon>
        <taxon>Ascaridomorpha</taxon>
        <taxon>Ascaridoidea</taxon>
        <taxon>Toxocaridae</taxon>
        <taxon>Toxocara</taxon>
    </lineage>
</organism>
<dbReference type="WBParaSite" id="TCNE_0001173501-mRNA-1">
    <property type="protein sequence ID" value="TCNE_0001173501-mRNA-1"/>
    <property type="gene ID" value="TCNE_0001173501"/>
</dbReference>
<protein>
    <submittedName>
        <fullName evidence="3">Neur_chan_LBD domain-containing protein</fullName>
    </submittedName>
</protein>
<evidence type="ECO:0000313" key="3">
    <source>
        <dbReference type="WBParaSite" id="TCNE_0001173501-mRNA-1"/>
    </source>
</evidence>
<dbReference type="Proteomes" id="UP000050794">
    <property type="component" value="Unassembled WGS sequence"/>
</dbReference>
<dbReference type="EMBL" id="UYWY01020967">
    <property type="protein sequence ID" value="VDM43056.1"/>
    <property type="molecule type" value="Genomic_DNA"/>
</dbReference>
<accession>A0A183UTB5</accession>
<reference evidence="1 2" key="2">
    <citation type="submission" date="2018-11" db="EMBL/GenBank/DDBJ databases">
        <authorList>
            <consortium name="Pathogen Informatics"/>
        </authorList>
    </citation>
    <scope>NUCLEOTIDE SEQUENCE [LARGE SCALE GENOMIC DNA]</scope>
</reference>
<sequence>MNSSFSERTGRPWTWRTPNDAIRDEIDFILTDKRKLVADASVILESAVSVHPDHRLMRAKFRVDFEWEGRIRNEVIYCDRPKHLVDDSFLQAIESQDWIFLKIIRTPISATFSARVTSARLLLLQSEVADAVLAMKPSRFFEEDGRQWQKLTQV</sequence>
<evidence type="ECO:0000313" key="2">
    <source>
        <dbReference type="Proteomes" id="UP000050794"/>
    </source>
</evidence>
<gene>
    <name evidence="1" type="ORF">TCNE_LOCUS11735</name>
</gene>
<reference evidence="3" key="1">
    <citation type="submission" date="2016-06" db="UniProtKB">
        <authorList>
            <consortium name="WormBaseParasite"/>
        </authorList>
    </citation>
    <scope>IDENTIFICATION</scope>
</reference>
<dbReference type="AlphaFoldDB" id="A0A183UTB5"/>
<keyword evidence="2" id="KW-1185">Reference proteome</keyword>
<proteinExistence type="predicted"/>
<name>A0A183UTB5_TOXCA</name>